<protein>
    <submittedName>
        <fullName evidence="6">NAD(P)-dependent oxidoreductase</fullName>
    </submittedName>
</protein>
<organism evidence="6 7">
    <name type="scientific">Pseudoclavibacter chungangensis</name>
    <dbReference type="NCBI Taxonomy" id="587635"/>
    <lineage>
        <taxon>Bacteria</taxon>
        <taxon>Bacillati</taxon>
        <taxon>Actinomycetota</taxon>
        <taxon>Actinomycetes</taxon>
        <taxon>Micrococcales</taxon>
        <taxon>Microbacteriaceae</taxon>
        <taxon>Pseudoclavibacter</taxon>
    </lineage>
</organism>
<dbReference type="SUPFAM" id="SSF51735">
    <property type="entry name" value="NAD(P)-binding Rossmann-fold domains"/>
    <property type="match status" value="1"/>
</dbReference>
<comment type="similarity">
    <text evidence="2">Belongs to the NAD(P)-dependent epimerase/dehydratase family.</text>
</comment>
<evidence type="ECO:0000313" key="7">
    <source>
        <dbReference type="Proteomes" id="UP000467240"/>
    </source>
</evidence>
<dbReference type="EMBL" id="WBJZ01000019">
    <property type="protein sequence ID" value="KAB1654312.1"/>
    <property type="molecule type" value="Genomic_DNA"/>
</dbReference>
<dbReference type="CDD" id="cd08946">
    <property type="entry name" value="SDR_e"/>
    <property type="match status" value="1"/>
</dbReference>
<sequence>MTELRGQRWAVTGAAGNIGRALRAHLADQGVALVSIDLREPAAVSTDDHVLQTDIGDPAALDVAFDGCDGVVHLAGIADEADFHDLAEVNIVGTYHVLEAARRAGVGRVVSAGSNRVTGAYDVDTIVDESMPPRPDGFYGVSKVAVEALSRLYADKFGLRTVVIRIGSYEAAPSTAREMRTWLSPADALRAFDAAMTTELPHAVFYAVSANRGRWWSAEAGEAVGFRPVDDAARHGPVDAIAPGTPQGGTYATAAYSLERMRAR</sequence>
<proteinExistence type="inferred from homology"/>
<evidence type="ECO:0000256" key="3">
    <source>
        <dbReference type="ARBA" id="ARBA00023002"/>
    </source>
</evidence>
<dbReference type="Proteomes" id="UP000467240">
    <property type="component" value="Unassembled WGS sequence"/>
</dbReference>
<reference evidence="6 7" key="1">
    <citation type="submission" date="2019-09" db="EMBL/GenBank/DDBJ databases">
        <title>Phylogeny of genus Pseudoclavibacter and closely related genus.</title>
        <authorList>
            <person name="Li Y."/>
        </authorList>
    </citation>
    <scope>NUCLEOTIDE SEQUENCE [LARGE SCALE GENOMIC DNA]</scope>
    <source>
        <strain evidence="6 7">DSM 23821</strain>
    </source>
</reference>
<keyword evidence="4" id="KW-0520">NAD</keyword>
<dbReference type="InterPro" id="IPR001509">
    <property type="entry name" value="Epimerase_deHydtase"/>
</dbReference>
<dbReference type="PRINTS" id="PR00081">
    <property type="entry name" value="GDHRDH"/>
</dbReference>
<dbReference type="AlphaFoldDB" id="A0A7J5BNY8"/>
<gene>
    <name evidence="6" type="ORF">F8O01_13845</name>
</gene>
<dbReference type="InterPro" id="IPR002347">
    <property type="entry name" value="SDR_fam"/>
</dbReference>
<keyword evidence="3" id="KW-0560">Oxidoreductase</keyword>
<dbReference type="GO" id="GO:0016491">
    <property type="term" value="F:oxidoreductase activity"/>
    <property type="evidence" value="ECO:0007669"/>
    <property type="project" value="UniProtKB-KW"/>
</dbReference>
<evidence type="ECO:0000313" key="6">
    <source>
        <dbReference type="EMBL" id="KAB1654312.1"/>
    </source>
</evidence>
<dbReference type="InterPro" id="IPR036291">
    <property type="entry name" value="NAD(P)-bd_dom_sf"/>
</dbReference>
<dbReference type="RefSeq" id="WP_158041549.1">
    <property type="nucleotide sequence ID" value="NZ_JACCFV010000001.1"/>
</dbReference>
<dbReference type="PANTHER" id="PTHR43103:SF5">
    <property type="entry name" value="4-EPIMERASE, PUTATIVE (AFU_ORTHOLOGUE AFUA_7G00360)-RELATED"/>
    <property type="match status" value="1"/>
</dbReference>
<dbReference type="PROSITE" id="PS00061">
    <property type="entry name" value="ADH_SHORT"/>
    <property type="match status" value="1"/>
</dbReference>
<dbReference type="Pfam" id="PF01370">
    <property type="entry name" value="Epimerase"/>
    <property type="match status" value="1"/>
</dbReference>
<comment type="similarity">
    <text evidence="1">Belongs to the short-chain dehydrogenases/reductases (SDR) family.</text>
</comment>
<dbReference type="PANTHER" id="PTHR43103">
    <property type="entry name" value="NUCLEOSIDE-DIPHOSPHATE-SUGAR EPIMERASE"/>
    <property type="match status" value="1"/>
</dbReference>
<evidence type="ECO:0000256" key="4">
    <source>
        <dbReference type="ARBA" id="ARBA00023027"/>
    </source>
</evidence>
<evidence type="ECO:0000256" key="1">
    <source>
        <dbReference type="ARBA" id="ARBA00006484"/>
    </source>
</evidence>
<comment type="caution">
    <text evidence="6">The sequence shown here is derived from an EMBL/GenBank/DDBJ whole genome shotgun (WGS) entry which is preliminary data.</text>
</comment>
<name>A0A7J5BNY8_9MICO</name>
<evidence type="ECO:0000259" key="5">
    <source>
        <dbReference type="Pfam" id="PF01370"/>
    </source>
</evidence>
<accession>A0A7J5BNY8</accession>
<keyword evidence="7" id="KW-1185">Reference proteome</keyword>
<evidence type="ECO:0000256" key="2">
    <source>
        <dbReference type="ARBA" id="ARBA00007637"/>
    </source>
</evidence>
<dbReference type="OrthoDB" id="9795501at2"/>
<dbReference type="Gene3D" id="3.40.50.720">
    <property type="entry name" value="NAD(P)-binding Rossmann-like Domain"/>
    <property type="match status" value="1"/>
</dbReference>
<dbReference type="InterPro" id="IPR020904">
    <property type="entry name" value="Sc_DH/Rdtase_CS"/>
</dbReference>
<feature type="domain" description="NAD-dependent epimerase/dehydratase" evidence="5">
    <location>
        <begin position="10"/>
        <end position="170"/>
    </location>
</feature>